<protein>
    <submittedName>
        <fullName evidence="5">S-ADENOSYL-L-METHIONINE:CARBOXYL METHYLTRANSFERASE FAMILY PROTEIN</fullName>
    </submittedName>
</protein>
<evidence type="ECO:0000313" key="5">
    <source>
        <dbReference type="EMBL" id="KAJ6733534.1"/>
    </source>
</evidence>
<organism evidence="5 6">
    <name type="scientific">Salix koriyanagi</name>
    <dbReference type="NCBI Taxonomy" id="2511006"/>
    <lineage>
        <taxon>Eukaryota</taxon>
        <taxon>Viridiplantae</taxon>
        <taxon>Streptophyta</taxon>
        <taxon>Embryophyta</taxon>
        <taxon>Tracheophyta</taxon>
        <taxon>Spermatophyta</taxon>
        <taxon>Magnoliopsida</taxon>
        <taxon>eudicotyledons</taxon>
        <taxon>Gunneridae</taxon>
        <taxon>Pentapetalae</taxon>
        <taxon>rosids</taxon>
        <taxon>fabids</taxon>
        <taxon>Malpighiales</taxon>
        <taxon>Salicaceae</taxon>
        <taxon>Saliceae</taxon>
        <taxon>Salix</taxon>
    </lineage>
</organism>
<dbReference type="Gene3D" id="1.10.1200.270">
    <property type="entry name" value="Methyltransferase, alpha-helical capping domain"/>
    <property type="match status" value="1"/>
</dbReference>
<evidence type="ECO:0000256" key="4">
    <source>
        <dbReference type="ARBA" id="ARBA00022842"/>
    </source>
</evidence>
<reference evidence="5" key="2">
    <citation type="journal article" date="2023" name="Int. J. Mol. Sci.">
        <title>De Novo Assembly and Annotation of 11 Diverse Shrub Willow (Salix) Genomes Reveals Novel Gene Organization in Sex-Linked Regions.</title>
        <authorList>
            <person name="Hyden B."/>
            <person name="Feng K."/>
            <person name="Yates T.B."/>
            <person name="Jawdy S."/>
            <person name="Cereghino C."/>
            <person name="Smart L.B."/>
            <person name="Muchero W."/>
        </authorList>
    </citation>
    <scope>NUCLEOTIDE SEQUENCE</scope>
    <source>
        <tissue evidence="5">Shoot tip</tissue>
    </source>
</reference>
<accession>A0A9Q0UNQ0</accession>
<keyword evidence="3" id="KW-0479">Metal-binding</keyword>
<evidence type="ECO:0000313" key="6">
    <source>
        <dbReference type="Proteomes" id="UP001151752"/>
    </source>
</evidence>
<name>A0A9Q0UNQ0_9ROSI</name>
<dbReference type="EMBL" id="JAPFFM010000011">
    <property type="protein sequence ID" value="KAJ6733534.1"/>
    <property type="molecule type" value="Genomic_DNA"/>
</dbReference>
<proteinExistence type="predicted"/>
<comment type="caution">
    <text evidence="5">The sequence shown here is derived from an EMBL/GenBank/DDBJ whole genome shotgun (WGS) entry which is preliminary data.</text>
</comment>
<dbReference type="GO" id="GO:0032259">
    <property type="term" value="P:methylation"/>
    <property type="evidence" value="ECO:0007669"/>
    <property type="project" value="UniProtKB-KW"/>
</dbReference>
<evidence type="ECO:0000256" key="3">
    <source>
        <dbReference type="ARBA" id="ARBA00022723"/>
    </source>
</evidence>
<dbReference type="InterPro" id="IPR029063">
    <property type="entry name" value="SAM-dependent_MTases_sf"/>
</dbReference>
<keyword evidence="1 5" id="KW-0489">Methyltransferase</keyword>
<keyword evidence="6" id="KW-1185">Reference proteome</keyword>
<sequence length="94" mass="10629">MPLYSPSIEELRKLIEKNGCFGIARLETLPPMPVPLPSAEECRSGFESILRKHFRSEIIEQLFQRYSAKIAGQPPVKTIDGFAIGLFVILKRNV</sequence>
<evidence type="ECO:0000256" key="1">
    <source>
        <dbReference type="ARBA" id="ARBA00022603"/>
    </source>
</evidence>
<dbReference type="GO" id="GO:0046872">
    <property type="term" value="F:metal ion binding"/>
    <property type="evidence" value="ECO:0007669"/>
    <property type="project" value="UniProtKB-KW"/>
</dbReference>
<reference evidence="5" key="1">
    <citation type="submission" date="2022-11" db="EMBL/GenBank/DDBJ databases">
        <authorList>
            <person name="Hyden B.L."/>
            <person name="Feng K."/>
            <person name="Yates T."/>
            <person name="Jawdy S."/>
            <person name="Smart L.B."/>
            <person name="Muchero W."/>
        </authorList>
    </citation>
    <scope>NUCLEOTIDE SEQUENCE</scope>
    <source>
        <tissue evidence="5">Shoot tip</tissue>
    </source>
</reference>
<dbReference type="InterPro" id="IPR005299">
    <property type="entry name" value="MeTrfase_7"/>
</dbReference>
<dbReference type="Pfam" id="PF03492">
    <property type="entry name" value="Methyltransf_7"/>
    <property type="match status" value="1"/>
</dbReference>
<keyword evidence="4" id="KW-0460">Magnesium</keyword>
<dbReference type="Gene3D" id="3.40.50.150">
    <property type="entry name" value="Vaccinia Virus protein VP39"/>
    <property type="match status" value="1"/>
</dbReference>
<dbReference type="SUPFAM" id="SSF53335">
    <property type="entry name" value="S-adenosyl-L-methionine-dependent methyltransferases"/>
    <property type="match status" value="1"/>
</dbReference>
<gene>
    <name evidence="5" type="ORF">OIU74_005332</name>
</gene>
<dbReference type="InterPro" id="IPR042086">
    <property type="entry name" value="MeTrfase_capping"/>
</dbReference>
<dbReference type="GO" id="GO:0008168">
    <property type="term" value="F:methyltransferase activity"/>
    <property type="evidence" value="ECO:0007669"/>
    <property type="project" value="UniProtKB-KW"/>
</dbReference>
<dbReference type="Proteomes" id="UP001151752">
    <property type="component" value="Chromosome 7"/>
</dbReference>
<evidence type="ECO:0000256" key="2">
    <source>
        <dbReference type="ARBA" id="ARBA00022679"/>
    </source>
</evidence>
<keyword evidence="2" id="KW-0808">Transferase</keyword>
<dbReference type="AlphaFoldDB" id="A0A9Q0UNQ0"/>